<name>A0ABS5A7F2_9PSEU</name>
<reference evidence="1 2" key="1">
    <citation type="submission" date="2021-03" db="EMBL/GenBank/DDBJ databases">
        <title>Sequencing the genomes of 1000 actinobacteria strains.</title>
        <authorList>
            <person name="Klenk H.-P."/>
        </authorList>
    </citation>
    <scope>NUCLEOTIDE SEQUENCE [LARGE SCALE GENOMIC DNA]</scope>
    <source>
        <strain evidence="1 2">DSM 44580</strain>
    </source>
</reference>
<dbReference type="EMBL" id="JAGIOO010000001">
    <property type="protein sequence ID" value="MBP2472505.1"/>
    <property type="molecule type" value="Genomic_DNA"/>
</dbReference>
<proteinExistence type="predicted"/>
<gene>
    <name evidence="1" type="ORF">JOF53_001377</name>
</gene>
<evidence type="ECO:0000313" key="2">
    <source>
        <dbReference type="Proteomes" id="UP001519363"/>
    </source>
</evidence>
<protein>
    <submittedName>
        <fullName evidence="1">Uncharacterized protein</fullName>
    </submittedName>
</protein>
<dbReference type="RefSeq" id="WP_086782210.1">
    <property type="nucleotide sequence ID" value="NZ_JAGIOO010000001.1"/>
</dbReference>
<organism evidence="1 2">
    <name type="scientific">Crossiella equi</name>
    <dbReference type="NCBI Taxonomy" id="130796"/>
    <lineage>
        <taxon>Bacteria</taxon>
        <taxon>Bacillati</taxon>
        <taxon>Actinomycetota</taxon>
        <taxon>Actinomycetes</taxon>
        <taxon>Pseudonocardiales</taxon>
        <taxon>Pseudonocardiaceae</taxon>
        <taxon>Crossiella</taxon>
    </lineage>
</organism>
<keyword evidence="2" id="KW-1185">Reference proteome</keyword>
<sequence length="167" mass="18389">MSRTALDSYRDPTTDLPPAMSQYLECRVRDAEETWRLPGEDGLAGRIMLPLAAARADLFFVHLDQEPLDGTMPFWQVEAAQEALPRMAGAAATTVDDPTHTLRGRRSARGWDFLEDYLRMGEPSATVGTPAAVFPREALATLATGLEPARQPALRWDKQVLVNPGRG</sequence>
<evidence type="ECO:0000313" key="1">
    <source>
        <dbReference type="EMBL" id="MBP2472505.1"/>
    </source>
</evidence>
<dbReference type="Proteomes" id="UP001519363">
    <property type="component" value="Unassembled WGS sequence"/>
</dbReference>
<comment type="caution">
    <text evidence="1">The sequence shown here is derived from an EMBL/GenBank/DDBJ whole genome shotgun (WGS) entry which is preliminary data.</text>
</comment>
<accession>A0ABS5A7F2</accession>